<comment type="caution">
    <text evidence="6">The sequence shown here is derived from an EMBL/GenBank/DDBJ whole genome shotgun (WGS) entry which is preliminary data.</text>
</comment>
<dbReference type="Gene3D" id="3.40.50.1820">
    <property type="entry name" value="alpha/beta hydrolase"/>
    <property type="match status" value="1"/>
</dbReference>
<dbReference type="AlphaFoldDB" id="A0AA39C2U7"/>
<comment type="similarity">
    <text evidence="1">Belongs to the type-B carboxylesterase/lipase family.</text>
</comment>
<dbReference type="Pfam" id="PF00135">
    <property type="entry name" value="COesterase"/>
    <property type="match status" value="1"/>
</dbReference>
<feature type="non-terminal residue" evidence="6">
    <location>
        <position position="1"/>
    </location>
</feature>
<sequence length="327" mass="37245">GLFNKAIIQSGVATNPWASSLNPPLESVKRLGIFLDKDTSNIKEFVNYLRTIDAYDLVRAEIKIRTHQDDILYIYPFLPSVDLKAKDPFLTLPIQEAAKAGIKVPSICGYVAHEALMIVGGMNDEKYAEINDDSENLLVHPRVLKFLKEHNVTIEDFKRFYFGNEKISSKCVDKFVDMNSAAYFTIGIHNIIEIQSKIPNIPMYFYKFEYELETSISKKLLGVDMKGTCHSDDMSFLFHAKIDKIVGRQLPAPDSVECRLIQIFTGMWTNFAKNGNPTPWKTNLIPVTWEPIDNCVEYKFLNITDKLVMSSEKNIIQELIDSVNSKS</sequence>
<reference evidence="6" key="1">
    <citation type="journal article" date="2023" name="bioRxiv">
        <title>Scaffold-level genome assemblies of two parasitoid biocontrol wasps reveal the parthenogenesis mechanism and an associated novel virus.</title>
        <authorList>
            <person name="Inwood S."/>
            <person name="Skelly J."/>
            <person name="Guhlin J."/>
            <person name="Harrop T."/>
            <person name="Goldson S."/>
            <person name="Dearden P."/>
        </authorList>
    </citation>
    <scope>NUCLEOTIDE SEQUENCE</scope>
    <source>
        <strain evidence="6">Lincoln</strain>
        <tissue evidence="6">Whole body</tissue>
    </source>
</reference>
<dbReference type="GO" id="GO:0052689">
    <property type="term" value="F:carboxylic ester hydrolase activity"/>
    <property type="evidence" value="ECO:0007669"/>
    <property type="project" value="UniProtKB-KW"/>
</dbReference>
<dbReference type="PANTHER" id="PTHR43142:SF1">
    <property type="entry name" value="CARBOXYLIC ESTER HYDROLASE"/>
    <property type="match status" value="1"/>
</dbReference>
<evidence type="ECO:0000313" key="7">
    <source>
        <dbReference type="Proteomes" id="UP001168972"/>
    </source>
</evidence>
<gene>
    <name evidence="6" type="ORF">PV327_011525</name>
</gene>
<dbReference type="Proteomes" id="UP001168972">
    <property type="component" value="Unassembled WGS sequence"/>
</dbReference>
<evidence type="ECO:0000256" key="4">
    <source>
        <dbReference type="ARBA" id="ARBA00023180"/>
    </source>
</evidence>
<keyword evidence="4" id="KW-0325">Glycoprotein</keyword>
<dbReference type="PANTHER" id="PTHR43142">
    <property type="entry name" value="CARBOXYLIC ESTER HYDROLASE"/>
    <property type="match status" value="1"/>
</dbReference>
<feature type="domain" description="Carboxylesterase type B" evidence="5">
    <location>
        <begin position="1"/>
        <end position="308"/>
    </location>
</feature>
<evidence type="ECO:0000259" key="5">
    <source>
        <dbReference type="Pfam" id="PF00135"/>
    </source>
</evidence>
<organism evidence="6 7">
    <name type="scientific">Microctonus hyperodae</name>
    <name type="common">Parasitoid wasp</name>
    <dbReference type="NCBI Taxonomy" id="165561"/>
    <lineage>
        <taxon>Eukaryota</taxon>
        <taxon>Metazoa</taxon>
        <taxon>Ecdysozoa</taxon>
        <taxon>Arthropoda</taxon>
        <taxon>Hexapoda</taxon>
        <taxon>Insecta</taxon>
        <taxon>Pterygota</taxon>
        <taxon>Neoptera</taxon>
        <taxon>Endopterygota</taxon>
        <taxon>Hymenoptera</taxon>
        <taxon>Apocrita</taxon>
        <taxon>Ichneumonoidea</taxon>
        <taxon>Braconidae</taxon>
        <taxon>Euphorinae</taxon>
        <taxon>Microctonus</taxon>
    </lineage>
</organism>
<accession>A0AA39C2U7</accession>
<evidence type="ECO:0000313" key="6">
    <source>
        <dbReference type="EMBL" id="KAK0156922.1"/>
    </source>
</evidence>
<protein>
    <recommendedName>
        <fullName evidence="5">Carboxylesterase type B domain-containing protein</fullName>
    </recommendedName>
</protein>
<evidence type="ECO:0000256" key="3">
    <source>
        <dbReference type="ARBA" id="ARBA00022801"/>
    </source>
</evidence>
<keyword evidence="3" id="KW-0378">Hydrolase</keyword>
<keyword evidence="7" id="KW-1185">Reference proteome</keyword>
<evidence type="ECO:0000256" key="2">
    <source>
        <dbReference type="ARBA" id="ARBA00022487"/>
    </source>
</evidence>
<dbReference type="InterPro" id="IPR002018">
    <property type="entry name" value="CarbesteraseB"/>
</dbReference>
<dbReference type="EMBL" id="JAQQBR010002751">
    <property type="protein sequence ID" value="KAK0156922.1"/>
    <property type="molecule type" value="Genomic_DNA"/>
</dbReference>
<reference evidence="6" key="2">
    <citation type="submission" date="2023-03" db="EMBL/GenBank/DDBJ databases">
        <authorList>
            <person name="Inwood S.N."/>
            <person name="Skelly J.G."/>
            <person name="Guhlin J."/>
            <person name="Harrop T.W.R."/>
            <person name="Goldson S.G."/>
            <person name="Dearden P.K."/>
        </authorList>
    </citation>
    <scope>NUCLEOTIDE SEQUENCE</scope>
    <source>
        <strain evidence="6">Lincoln</strain>
        <tissue evidence="6">Whole body</tissue>
    </source>
</reference>
<evidence type="ECO:0000256" key="1">
    <source>
        <dbReference type="ARBA" id="ARBA00005964"/>
    </source>
</evidence>
<proteinExistence type="inferred from homology"/>
<name>A0AA39C2U7_MICHY</name>
<dbReference type="InterPro" id="IPR029058">
    <property type="entry name" value="AB_hydrolase_fold"/>
</dbReference>
<keyword evidence="2" id="KW-0719">Serine esterase</keyword>
<dbReference type="SUPFAM" id="SSF53474">
    <property type="entry name" value="alpha/beta-Hydrolases"/>
    <property type="match status" value="1"/>
</dbReference>